<keyword evidence="4" id="KW-0808">Transferase</keyword>
<proteinExistence type="predicted"/>
<keyword evidence="3 9" id="KW-0597">Phosphoprotein</keyword>
<dbReference type="SUPFAM" id="SSF55874">
    <property type="entry name" value="ATPase domain of HSP90 chaperone/DNA topoisomerase II/histidine kinase"/>
    <property type="match status" value="1"/>
</dbReference>
<dbReference type="InterPro" id="IPR036890">
    <property type="entry name" value="HATPase_C_sf"/>
</dbReference>
<dbReference type="InterPro" id="IPR001789">
    <property type="entry name" value="Sig_transdc_resp-reg_receiver"/>
</dbReference>
<protein>
    <recommendedName>
        <fullName evidence="2">histidine kinase</fullName>
        <ecNumber evidence="2">2.7.13.3</ecNumber>
    </recommendedName>
</protein>
<dbReference type="PROSITE" id="PS50109">
    <property type="entry name" value="HIS_KIN"/>
    <property type="match status" value="1"/>
</dbReference>
<evidence type="ECO:0000256" key="1">
    <source>
        <dbReference type="ARBA" id="ARBA00000085"/>
    </source>
</evidence>
<evidence type="ECO:0000259" key="13">
    <source>
        <dbReference type="PROSITE" id="PS50113"/>
    </source>
</evidence>
<dbReference type="SMART" id="SM00448">
    <property type="entry name" value="REC"/>
    <property type="match status" value="2"/>
</dbReference>
<dbReference type="SUPFAM" id="SSF55785">
    <property type="entry name" value="PYP-like sensor domain (PAS domain)"/>
    <property type="match status" value="2"/>
</dbReference>
<dbReference type="AlphaFoldDB" id="A0A2R5FI46"/>
<evidence type="ECO:0000256" key="2">
    <source>
        <dbReference type="ARBA" id="ARBA00012438"/>
    </source>
</evidence>
<dbReference type="Pfam" id="PF00512">
    <property type="entry name" value="HisKA"/>
    <property type="match status" value="1"/>
</dbReference>
<dbReference type="Pfam" id="PF00072">
    <property type="entry name" value="Response_reg"/>
    <property type="match status" value="2"/>
</dbReference>
<evidence type="ECO:0000256" key="5">
    <source>
        <dbReference type="ARBA" id="ARBA00022741"/>
    </source>
</evidence>
<evidence type="ECO:0000259" key="12">
    <source>
        <dbReference type="PROSITE" id="PS50112"/>
    </source>
</evidence>
<dbReference type="GO" id="GO:0005524">
    <property type="term" value="F:ATP binding"/>
    <property type="evidence" value="ECO:0007669"/>
    <property type="project" value="UniProtKB-KW"/>
</dbReference>
<dbReference type="CDD" id="cd00130">
    <property type="entry name" value="PAS"/>
    <property type="match status" value="2"/>
</dbReference>
<feature type="domain" description="Response regulatory" evidence="11">
    <location>
        <begin position="7"/>
        <end position="124"/>
    </location>
</feature>
<dbReference type="InterPro" id="IPR036097">
    <property type="entry name" value="HisK_dim/P_sf"/>
</dbReference>
<dbReference type="NCBIfam" id="TIGR00229">
    <property type="entry name" value="sensory_box"/>
    <property type="match status" value="2"/>
</dbReference>
<dbReference type="Gene3D" id="3.40.50.2300">
    <property type="match status" value="2"/>
</dbReference>
<feature type="modified residue" description="4-aspartylphosphate" evidence="9">
    <location>
        <position position="700"/>
    </location>
</feature>
<dbReference type="SMART" id="SM00388">
    <property type="entry name" value="HisKA"/>
    <property type="match status" value="1"/>
</dbReference>
<evidence type="ECO:0000259" key="10">
    <source>
        <dbReference type="PROSITE" id="PS50109"/>
    </source>
</evidence>
<feature type="modified residue" description="4-aspartylphosphate" evidence="9">
    <location>
        <position position="59"/>
    </location>
</feature>
<dbReference type="Pfam" id="PF08448">
    <property type="entry name" value="PAS_4"/>
    <property type="match status" value="1"/>
</dbReference>
<organism evidence="14 15">
    <name type="scientific">Nostoc commune NIES-4072</name>
    <dbReference type="NCBI Taxonomy" id="2005467"/>
    <lineage>
        <taxon>Bacteria</taxon>
        <taxon>Bacillati</taxon>
        <taxon>Cyanobacteriota</taxon>
        <taxon>Cyanophyceae</taxon>
        <taxon>Nostocales</taxon>
        <taxon>Nostocaceae</taxon>
        <taxon>Nostoc</taxon>
    </lineage>
</organism>
<dbReference type="Gene3D" id="1.10.287.130">
    <property type="match status" value="1"/>
</dbReference>
<dbReference type="InterPro" id="IPR035965">
    <property type="entry name" value="PAS-like_dom_sf"/>
</dbReference>
<feature type="domain" description="Histidine kinase" evidence="10">
    <location>
        <begin position="406"/>
        <end position="630"/>
    </location>
</feature>
<evidence type="ECO:0000256" key="4">
    <source>
        <dbReference type="ARBA" id="ARBA00022679"/>
    </source>
</evidence>
<name>A0A2R5FI46_NOSCO</name>
<keyword evidence="15" id="KW-1185">Reference proteome</keyword>
<dbReference type="Proteomes" id="UP000245124">
    <property type="component" value="Unassembled WGS sequence"/>
</dbReference>
<feature type="domain" description="PAS" evidence="12">
    <location>
        <begin position="269"/>
        <end position="339"/>
    </location>
</feature>
<dbReference type="SMART" id="SM00387">
    <property type="entry name" value="HATPase_c"/>
    <property type="match status" value="1"/>
</dbReference>
<dbReference type="SUPFAM" id="SSF52172">
    <property type="entry name" value="CheY-like"/>
    <property type="match status" value="2"/>
</dbReference>
<dbReference type="Pfam" id="PF02518">
    <property type="entry name" value="HATPase_c"/>
    <property type="match status" value="1"/>
</dbReference>
<evidence type="ECO:0000259" key="11">
    <source>
        <dbReference type="PROSITE" id="PS50110"/>
    </source>
</evidence>
<feature type="domain" description="PAC" evidence="13">
    <location>
        <begin position="207"/>
        <end position="258"/>
    </location>
</feature>
<dbReference type="SMART" id="SM00086">
    <property type="entry name" value="PAC"/>
    <property type="match status" value="2"/>
</dbReference>
<dbReference type="InterPro" id="IPR011006">
    <property type="entry name" value="CheY-like_superfamily"/>
</dbReference>
<keyword evidence="8" id="KW-0902">Two-component regulatory system</keyword>
<evidence type="ECO:0000313" key="15">
    <source>
        <dbReference type="Proteomes" id="UP000245124"/>
    </source>
</evidence>
<dbReference type="InterPro" id="IPR003594">
    <property type="entry name" value="HATPase_dom"/>
</dbReference>
<gene>
    <name evidence="14" type="ORF">NIES4072_06860</name>
</gene>
<feature type="domain" description="Response regulatory" evidence="11">
    <location>
        <begin position="649"/>
        <end position="765"/>
    </location>
</feature>
<dbReference type="InterPro" id="IPR013656">
    <property type="entry name" value="PAS_4"/>
</dbReference>
<dbReference type="EC" id="2.7.13.3" evidence="2"/>
<evidence type="ECO:0000256" key="8">
    <source>
        <dbReference type="ARBA" id="ARBA00023012"/>
    </source>
</evidence>
<dbReference type="InterPro" id="IPR013767">
    <property type="entry name" value="PAS_fold"/>
</dbReference>
<comment type="catalytic activity">
    <reaction evidence="1">
        <text>ATP + protein L-histidine = ADP + protein N-phospho-L-histidine.</text>
        <dbReference type="EC" id="2.7.13.3"/>
    </reaction>
</comment>
<dbReference type="InterPro" id="IPR005467">
    <property type="entry name" value="His_kinase_dom"/>
</dbReference>
<reference evidence="14 15" key="1">
    <citation type="submission" date="2017-06" db="EMBL/GenBank/DDBJ databases">
        <title>Genome sequencing of cyanobaciteial culture collection at National Institute for Environmental Studies (NIES).</title>
        <authorList>
            <person name="Hirose Y."/>
            <person name="Shimura Y."/>
            <person name="Fujisawa T."/>
            <person name="Nakamura Y."/>
            <person name="Kawachi M."/>
        </authorList>
    </citation>
    <scope>NUCLEOTIDE SEQUENCE [LARGE SCALE GENOMIC DNA]</scope>
    <source>
        <strain evidence="14 15">NIES-4072</strain>
    </source>
</reference>
<dbReference type="PANTHER" id="PTHR43065">
    <property type="entry name" value="SENSOR HISTIDINE KINASE"/>
    <property type="match status" value="1"/>
</dbReference>
<dbReference type="GO" id="GO:0000155">
    <property type="term" value="F:phosphorelay sensor kinase activity"/>
    <property type="evidence" value="ECO:0007669"/>
    <property type="project" value="InterPro"/>
</dbReference>
<dbReference type="PROSITE" id="PS50113">
    <property type="entry name" value="PAC"/>
    <property type="match status" value="1"/>
</dbReference>
<dbReference type="EMBL" id="BDUD01000001">
    <property type="protein sequence ID" value="GBG17038.1"/>
    <property type="molecule type" value="Genomic_DNA"/>
</dbReference>
<evidence type="ECO:0000256" key="3">
    <source>
        <dbReference type="ARBA" id="ARBA00022553"/>
    </source>
</evidence>
<dbReference type="CDD" id="cd00082">
    <property type="entry name" value="HisKA"/>
    <property type="match status" value="1"/>
</dbReference>
<evidence type="ECO:0000256" key="7">
    <source>
        <dbReference type="ARBA" id="ARBA00022840"/>
    </source>
</evidence>
<evidence type="ECO:0000313" key="14">
    <source>
        <dbReference type="EMBL" id="GBG17038.1"/>
    </source>
</evidence>
<dbReference type="PROSITE" id="PS50110">
    <property type="entry name" value="RESPONSE_REGULATORY"/>
    <property type="match status" value="2"/>
</dbReference>
<dbReference type="Pfam" id="PF00989">
    <property type="entry name" value="PAS"/>
    <property type="match status" value="1"/>
</dbReference>
<dbReference type="RefSeq" id="WP_109012421.1">
    <property type="nucleotide sequence ID" value="NZ_BDUD01000001.1"/>
</dbReference>
<dbReference type="SUPFAM" id="SSF47384">
    <property type="entry name" value="Homodimeric domain of signal transducing histidine kinase"/>
    <property type="match status" value="1"/>
</dbReference>
<dbReference type="InterPro" id="IPR004358">
    <property type="entry name" value="Sig_transdc_His_kin-like_C"/>
</dbReference>
<keyword evidence="6 14" id="KW-0418">Kinase</keyword>
<dbReference type="OrthoDB" id="9788063at2"/>
<comment type="caution">
    <text evidence="14">The sequence shown here is derived from an EMBL/GenBank/DDBJ whole genome shotgun (WGS) entry which is preliminary data.</text>
</comment>
<dbReference type="InterPro" id="IPR001610">
    <property type="entry name" value="PAC"/>
</dbReference>
<dbReference type="InterPro" id="IPR000014">
    <property type="entry name" value="PAS"/>
</dbReference>
<dbReference type="PROSITE" id="PS50112">
    <property type="entry name" value="PAS"/>
    <property type="match status" value="1"/>
</dbReference>
<dbReference type="Gene3D" id="3.30.450.20">
    <property type="entry name" value="PAS domain"/>
    <property type="match status" value="2"/>
</dbReference>
<accession>A0A2R5FI46</accession>
<evidence type="ECO:0000256" key="9">
    <source>
        <dbReference type="PROSITE-ProRule" id="PRU00169"/>
    </source>
</evidence>
<evidence type="ECO:0000256" key="6">
    <source>
        <dbReference type="ARBA" id="ARBA00022777"/>
    </source>
</evidence>
<keyword evidence="7" id="KW-0067">ATP-binding</keyword>
<sequence length="766" mass="85057">MAGKNIKVLLVEDNPGDVFLLQEFLKEVTTVVVDLSPVERLSEALNYLAKEPFDVILLDLSLPDSQGLETFVIAHHQAKATPIIVLTGINDETLAIRAMQEGAQDYLVKGQVTGDLLVRSMRYAIERQRADNALRQSEERFRVALKNSPIFVYNQDCELRYTWVYNPSYGLTVEEILGKQDLDIIPVEDAQRLTTIKRRVLTTGIGTREEVSITIKDTTRYYDLTVEPLRNESQEVVGVTCASIDISERQAALREQQAALRERKLAEEKIREQAALLDVTTDAICLRDLNNKIIFWNKGAETLYGWKATEARGQNASELLYDEFSPEMEAALLQVVSKGKWQGELTKLTKMDKEILVASRWSLVCDEQGKPKSILTVDTDITEKKHLEAQLFRAQRLESIGTLASGIAHDLNNILTPILAGAQLLPLKFPNADERTRHLLEILEINARRGADLVKQVLSFARGVEGKRITLQLRHIIVELGKILKETFPKSIEISTDVPQDLWMVSGDSTQLHQVLMNLCVNARDAMPNGGSLSIYAENLLIDQNYARMNLEAKEGPYTVVTVSDTGSGIPREILDRIFEPFFTTKDVGQGTGLGLSTVLGIVKSHGGFVNVYSEVGSGTSFKVYLPAVGGMETLTPEELPLQTGHGELILIVDDEAAIQEITRTSLEAHNYKILVASDGIEAIALYAKNRDKISAVLMDIMLPSLDGITAIRTLRKINPQARIIASSGLMSDKKLSALTKIGINIFLPKPYTVNELLLSLEKVLS</sequence>
<dbReference type="InterPro" id="IPR003661">
    <property type="entry name" value="HisK_dim/P_dom"/>
</dbReference>
<keyword evidence="5" id="KW-0547">Nucleotide-binding</keyword>
<dbReference type="PANTHER" id="PTHR43065:SF46">
    <property type="entry name" value="C4-DICARBOXYLATE TRANSPORT SENSOR PROTEIN DCTB"/>
    <property type="match status" value="1"/>
</dbReference>
<dbReference type="Gene3D" id="3.30.565.10">
    <property type="entry name" value="Histidine kinase-like ATPase, C-terminal domain"/>
    <property type="match status" value="1"/>
</dbReference>
<dbReference type="InterPro" id="IPR000700">
    <property type="entry name" value="PAS-assoc_C"/>
</dbReference>
<dbReference type="CDD" id="cd00156">
    <property type="entry name" value="REC"/>
    <property type="match status" value="1"/>
</dbReference>
<dbReference type="PRINTS" id="PR00344">
    <property type="entry name" value="BCTRLSENSOR"/>
</dbReference>
<dbReference type="GO" id="GO:0006355">
    <property type="term" value="P:regulation of DNA-templated transcription"/>
    <property type="evidence" value="ECO:0007669"/>
    <property type="project" value="InterPro"/>
</dbReference>
<dbReference type="SMART" id="SM00091">
    <property type="entry name" value="PAS"/>
    <property type="match status" value="2"/>
</dbReference>